<evidence type="ECO:0000256" key="7">
    <source>
        <dbReference type="ARBA" id="ARBA00042843"/>
    </source>
</evidence>
<dbReference type="CDD" id="cd00165">
    <property type="entry name" value="S4"/>
    <property type="match status" value="1"/>
</dbReference>
<evidence type="ECO:0000256" key="6">
    <source>
        <dbReference type="ARBA" id="ARBA00041697"/>
    </source>
</evidence>
<organism evidence="12 13">
    <name type="scientific">Hydrogenophaga bisanensis</name>
    <dbReference type="NCBI Taxonomy" id="439611"/>
    <lineage>
        <taxon>Bacteria</taxon>
        <taxon>Pseudomonadati</taxon>
        <taxon>Pseudomonadota</taxon>
        <taxon>Betaproteobacteria</taxon>
        <taxon>Burkholderiales</taxon>
        <taxon>Comamonadaceae</taxon>
        <taxon>Hydrogenophaga</taxon>
    </lineage>
</organism>
<dbReference type="InterPro" id="IPR050343">
    <property type="entry name" value="RsuA_PseudoU_synthase"/>
</dbReference>
<dbReference type="RefSeq" id="WP_382253841.1">
    <property type="nucleotide sequence ID" value="NZ_JBHTBX010000002.1"/>
</dbReference>
<reference evidence="13" key="1">
    <citation type="journal article" date="2019" name="Int. J. Syst. Evol. Microbiol.">
        <title>The Global Catalogue of Microorganisms (GCM) 10K type strain sequencing project: providing services to taxonomists for standard genome sequencing and annotation.</title>
        <authorList>
            <consortium name="The Broad Institute Genomics Platform"/>
            <consortium name="The Broad Institute Genome Sequencing Center for Infectious Disease"/>
            <person name="Wu L."/>
            <person name="Ma J."/>
        </authorList>
    </citation>
    <scope>NUCLEOTIDE SEQUENCE [LARGE SCALE GENOMIC DNA]</scope>
    <source>
        <strain evidence="13">CCUG 54518</strain>
    </source>
</reference>
<dbReference type="PANTHER" id="PTHR47683:SF2">
    <property type="entry name" value="RNA-BINDING S4 DOMAIN-CONTAINING PROTEIN"/>
    <property type="match status" value="1"/>
</dbReference>
<evidence type="ECO:0000256" key="3">
    <source>
        <dbReference type="ARBA" id="ARBA00038922"/>
    </source>
</evidence>
<protein>
    <recommendedName>
        <fullName evidence="4">Dual-specificity RNA pseudouridine synthase RluF</fullName>
        <ecNumber evidence="3">5.4.99.21</ecNumber>
    </recommendedName>
    <alternativeName>
        <fullName evidence="6">23S rRNA pseudouridine(2604) synthase</fullName>
    </alternativeName>
    <alternativeName>
        <fullName evidence="8">Ribosomal large subunit pseudouridine synthase F</fullName>
    </alternativeName>
    <alternativeName>
        <fullName evidence="7">rRNA pseudouridylate synthase F</fullName>
    </alternativeName>
    <alternativeName>
        <fullName evidence="9">rRNA-uridine isomerase F</fullName>
    </alternativeName>
    <alternativeName>
        <fullName evidence="5">tRNA(Tyr) pseudouridine(35) synthase</fullName>
    </alternativeName>
</protein>
<evidence type="ECO:0000256" key="5">
    <source>
        <dbReference type="ARBA" id="ARBA00041420"/>
    </source>
</evidence>
<evidence type="ECO:0000256" key="4">
    <source>
        <dbReference type="ARBA" id="ARBA00039989"/>
    </source>
</evidence>
<dbReference type="InterPro" id="IPR002942">
    <property type="entry name" value="S4_RNA-bd"/>
</dbReference>
<dbReference type="InterPro" id="IPR036986">
    <property type="entry name" value="S4_RNA-bd_sf"/>
</dbReference>
<evidence type="ECO:0000256" key="8">
    <source>
        <dbReference type="ARBA" id="ARBA00042890"/>
    </source>
</evidence>
<feature type="domain" description="RNA-binding S4" evidence="11">
    <location>
        <begin position="11"/>
        <end position="53"/>
    </location>
</feature>
<keyword evidence="10" id="KW-0694">RNA-binding</keyword>
<dbReference type="PANTHER" id="PTHR47683">
    <property type="entry name" value="PSEUDOURIDINE SYNTHASE FAMILY PROTEIN-RELATED"/>
    <property type="match status" value="1"/>
</dbReference>
<evidence type="ECO:0000256" key="1">
    <source>
        <dbReference type="ARBA" id="ARBA00036390"/>
    </source>
</evidence>
<proteinExistence type="predicted"/>
<comment type="catalytic activity">
    <reaction evidence="2">
        <text>uridine(2604) in 23S rRNA = pseudouridine(2604) in 23S rRNA</text>
        <dbReference type="Rhea" id="RHEA:38875"/>
        <dbReference type="Rhea" id="RHEA-COMP:10093"/>
        <dbReference type="Rhea" id="RHEA-COMP:10094"/>
        <dbReference type="ChEBI" id="CHEBI:65314"/>
        <dbReference type="ChEBI" id="CHEBI:65315"/>
        <dbReference type="EC" id="5.4.99.21"/>
    </reaction>
</comment>
<evidence type="ECO:0000313" key="12">
    <source>
        <dbReference type="EMBL" id="MFC7433550.1"/>
    </source>
</evidence>
<name>A0ABW2R564_9BURK</name>
<evidence type="ECO:0000259" key="11">
    <source>
        <dbReference type="Pfam" id="PF01479"/>
    </source>
</evidence>
<sequence length="257" mass="28339">MSEPAGQDPERLARRVAALVPCSRAEAERFITGGWVRVDGEVVDRPEARVHSFQQVALDPDASAEPLPPVTLLWHKPAGVALPEGLHLPTALALTWLDAGHRWPADRPGGALPRAQLHRLQPLMPLAMDASGLMVFSQHPAISRRLVEGMADLEQEWLIDLAVDTALPSAEQKQDWLARLNRPQGPQALRLPPLRASWQSDSRLRLALKGWTSANLLRHLQLLALPLAAVRRQRIGRVGMAGLAPGQWRQLGMGERF</sequence>
<comment type="caution">
    <text evidence="12">The sequence shown here is derived from an EMBL/GenBank/DDBJ whole genome shotgun (WGS) entry which is preliminary data.</text>
</comment>
<keyword evidence="13" id="KW-1185">Reference proteome</keyword>
<dbReference type="EMBL" id="JBHTBX010000002">
    <property type="protein sequence ID" value="MFC7433550.1"/>
    <property type="molecule type" value="Genomic_DNA"/>
</dbReference>
<dbReference type="Pfam" id="PF01479">
    <property type="entry name" value="S4"/>
    <property type="match status" value="1"/>
</dbReference>
<evidence type="ECO:0000256" key="2">
    <source>
        <dbReference type="ARBA" id="ARBA00036535"/>
    </source>
</evidence>
<dbReference type="Gene3D" id="3.10.290.10">
    <property type="entry name" value="RNA-binding S4 domain"/>
    <property type="match status" value="1"/>
</dbReference>
<evidence type="ECO:0000313" key="13">
    <source>
        <dbReference type="Proteomes" id="UP001596495"/>
    </source>
</evidence>
<gene>
    <name evidence="12" type="ORF">ACFQNJ_03400</name>
</gene>
<dbReference type="SUPFAM" id="SSF55120">
    <property type="entry name" value="Pseudouridine synthase"/>
    <property type="match status" value="1"/>
</dbReference>
<evidence type="ECO:0000256" key="9">
    <source>
        <dbReference type="ARBA" id="ARBA00043147"/>
    </source>
</evidence>
<dbReference type="Proteomes" id="UP001596495">
    <property type="component" value="Unassembled WGS sequence"/>
</dbReference>
<accession>A0ABW2R564</accession>
<dbReference type="InterPro" id="IPR020103">
    <property type="entry name" value="PsdUridine_synth_cat_dom_sf"/>
</dbReference>
<dbReference type="EC" id="5.4.99.21" evidence="3"/>
<dbReference type="SUPFAM" id="SSF55174">
    <property type="entry name" value="Alpha-L RNA-binding motif"/>
    <property type="match status" value="1"/>
</dbReference>
<comment type="catalytic activity">
    <reaction evidence="1">
        <text>uridine(35) in tRNA(Tyr) = pseudouridine(35) in tRNA(Tyr)</text>
        <dbReference type="Rhea" id="RHEA:60556"/>
        <dbReference type="Rhea" id="RHEA-COMP:15607"/>
        <dbReference type="Rhea" id="RHEA-COMP:15608"/>
        <dbReference type="ChEBI" id="CHEBI:65314"/>
        <dbReference type="ChEBI" id="CHEBI:65315"/>
    </reaction>
</comment>
<dbReference type="PROSITE" id="PS50889">
    <property type="entry name" value="S4"/>
    <property type="match status" value="1"/>
</dbReference>
<evidence type="ECO:0000256" key="10">
    <source>
        <dbReference type="PROSITE-ProRule" id="PRU00182"/>
    </source>
</evidence>
<dbReference type="Gene3D" id="3.30.2350.10">
    <property type="entry name" value="Pseudouridine synthase"/>
    <property type="match status" value="1"/>
</dbReference>